<evidence type="ECO:0000256" key="5">
    <source>
        <dbReference type="ARBA" id="ARBA00022679"/>
    </source>
</evidence>
<accession>A0A0K1JF45</accession>
<dbReference type="GO" id="GO:0005524">
    <property type="term" value="F:ATP binding"/>
    <property type="evidence" value="ECO:0007669"/>
    <property type="project" value="UniProtKB-KW"/>
</dbReference>
<organism evidence="15 16">
    <name type="scientific">Luteipulveratus mongoliensis</name>
    <dbReference type="NCBI Taxonomy" id="571913"/>
    <lineage>
        <taxon>Bacteria</taxon>
        <taxon>Bacillati</taxon>
        <taxon>Actinomycetota</taxon>
        <taxon>Actinomycetes</taxon>
        <taxon>Micrococcales</taxon>
        <taxon>Dermacoccaceae</taxon>
        <taxon>Luteipulveratus</taxon>
    </lineage>
</organism>
<dbReference type="KEGG" id="lmoi:VV02_03890"/>
<dbReference type="PATRIC" id="fig|571913.6.peg.797"/>
<evidence type="ECO:0000256" key="9">
    <source>
        <dbReference type="ARBA" id="ARBA00022840"/>
    </source>
</evidence>
<dbReference type="GO" id="GO:0004673">
    <property type="term" value="F:protein histidine kinase activity"/>
    <property type="evidence" value="ECO:0007669"/>
    <property type="project" value="UniProtKB-EC"/>
</dbReference>
<dbReference type="CDD" id="cd00075">
    <property type="entry name" value="HATPase"/>
    <property type="match status" value="1"/>
</dbReference>
<dbReference type="PANTHER" id="PTHR44936">
    <property type="entry name" value="SENSOR PROTEIN CREC"/>
    <property type="match status" value="1"/>
</dbReference>
<dbReference type="SMART" id="SM00387">
    <property type="entry name" value="HATPase_c"/>
    <property type="match status" value="1"/>
</dbReference>
<dbReference type="PROSITE" id="PS50885">
    <property type="entry name" value="HAMP"/>
    <property type="match status" value="1"/>
</dbReference>
<keyword evidence="6 13" id="KW-0812">Transmembrane</keyword>
<keyword evidence="7" id="KW-0547">Nucleotide-binding</keyword>
<sequence>MNESESNSRRRAPSPASWLNLAEWSLRRKVAIVLLIPVLLAAIFGGLRVRSELADSSRYSEAKSQVSVLDPALRYLASSENLAVLSTTSGSEPRVVQRQRTIFDRAKDDLGKAAGNASLTSAQSREIQAALGLSSGITGITVDTPPSDTLQRVDDVGSHITAVINSISATQPRPDTRLSALTDLLSGRRSLATQRIMIATRSNNPSLAETVTLSGVMGEETSSIDNLAARIGENDPQVITLRRQNSARLAAAADDSPATTLPGVDASVGAYQEVSNILINGVASTSSKRESSARDSALRDAAIIIIALIAALALGLLVARMLIKPIRQVRRGALDIANKRLPAAVEQIRSGKEPPALEPLPVNTHEEMGQLARAVDDMHRQALHLASEQARLRTQVGNMFETMSRRSTSLVNQQLGLIESLENDEEDPRRLESLFKLDHLAARMRRNGESLLVLADAPNRSTSGSDISLADVLRAALSEVQDYQRVQLGSTPDQLIKGSAASDMVHLFAELIDNALAYSPPHTNVRVTGARAADGGTLIEVDDSGLGMAQDTIDQYNASLKSGGEVTPDTARHMGLFVVSRLSTTHEVVVRLYGNEDGGTTASIFIPEELLTQRERREPTGPITQRPRSVDTDPVTHDRDAASVGSGPTLVSLSSGASGASSSLASARSESRSQAATLSSGLPKRRPGATGAGQMGSISTLRPISERDAEPERATSYDFGRTSDLDRTSDFGSSSDLGSTSSYGSSDTSSTSYDVLGSSDASASGLPTRPTGADVESDGFPSVFEWDQFKPSEPLLPRTDDDTEIRVSPSNTSAFFSARSQVIEAPAAVPAPAPAEAWTDAPAEPMEIEDFPTDEAPAKLEDSPIFASMQSQWLSDDDSASTLPWASTEVDTGWQAADRASDIAPAAETTVSGLPRRRPGEYLVPGSVELDGKADLSRDPQAIRDKLNRHLAGVSRGRSRASHTVSDPRSESFEQTGRA</sequence>
<feature type="transmembrane region" description="Helical" evidence="13">
    <location>
        <begin position="301"/>
        <end position="323"/>
    </location>
</feature>
<dbReference type="SMART" id="SM00304">
    <property type="entry name" value="HAMP"/>
    <property type="match status" value="1"/>
</dbReference>
<comment type="subcellular location">
    <subcellularLocation>
        <location evidence="2">Membrane</location>
    </subcellularLocation>
</comment>
<dbReference type="InterPro" id="IPR050980">
    <property type="entry name" value="2C_sensor_his_kinase"/>
</dbReference>
<keyword evidence="5" id="KW-0808">Transferase</keyword>
<dbReference type="OrthoDB" id="4652229at2"/>
<dbReference type="STRING" id="571913.VV02_03890"/>
<keyword evidence="11" id="KW-0902">Two-component regulatory system</keyword>
<dbReference type="PANTHER" id="PTHR44936:SF9">
    <property type="entry name" value="SENSOR PROTEIN CREC"/>
    <property type="match status" value="1"/>
</dbReference>
<dbReference type="InterPro" id="IPR003594">
    <property type="entry name" value="HATPase_dom"/>
</dbReference>
<keyword evidence="4" id="KW-0597">Phosphoprotein</keyword>
<evidence type="ECO:0000256" key="1">
    <source>
        <dbReference type="ARBA" id="ARBA00000085"/>
    </source>
</evidence>
<dbReference type="Gene3D" id="6.10.340.10">
    <property type="match status" value="1"/>
</dbReference>
<dbReference type="Proteomes" id="UP000066480">
    <property type="component" value="Chromosome"/>
</dbReference>
<evidence type="ECO:0000313" key="16">
    <source>
        <dbReference type="Proteomes" id="UP000066480"/>
    </source>
</evidence>
<evidence type="ECO:0000256" key="2">
    <source>
        <dbReference type="ARBA" id="ARBA00004370"/>
    </source>
</evidence>
<evidence type="ECO:0000256" key="13">
    <source>
        <dbReference type="SAM" id="Phobius"/>
    </source>
</evidence>
<dbReference type="RefSeq" id="WP_052589973.1">
    <property type="nucleotide sequence ID" value="NZ_CP011112.1"/>
</dbReference>
<dbReference type="InterPro" id="IPR036890">
    <property type="entry name" value="HATPase_C_sf"/>
</dbReference>
<feature type="compositionally biased region" description="Basic and acidic residues" evidence="12">
    <location>
        <begin position="930"/>
        <end position="948"/>
    </location>
</feature>
<evidence type="ECO:0000256" key="7">
    <source>
        <dbReference type="ARBA" id="ARBA00022741"/>
    </source>
</evidence>
<evidence type="ECO:0000256" key="6">
    <source>
        <dbReference type="ARBA" id="ARBA00022692"/>
    </source>
</evidence>
<dbReference type="AlphaFoldDB" id="A0A0K1JF45"/>
<evidence type="ECO:0000259" key="14">
    <source>
        <dbReference type="PROSITE" id="PS50885"/>
    </source>
</evidence>
<feature type="compositionally biased region" description="Low complexity" evidence="12">
    <location>
        <begin position="652"/>
        <end position="676"/>
    </location>
</feature>
<keyword evidence="16" id="KW-1185">Reference proteome</keyword>
<feature type="compositionally biased region" description="Low complexity" evidence="12">
    <location>
        <begin position="730"/>
        <end position="754"/>
    </location>
</feature>
<dbReference type="EC" id="2.7.13.3" evidence="3"/>
<feature type="region of interest" description="Disordered" evidence="12">
    <location>
        <begin position="604"/>
        <end position="807"/>
    </location>
</feature>
<proteinExistence type="predicted"/>
<evidence type="ECO:0000256" key="12">
    <source>
        <dbReference type="SAM" id="MobiDB-lite"/>
    </source>
</evidence>
<feature type="region of interest" description="Disordered" evidence="12">
    <location>
        <begin position="908"/>
        <end position="979"/>
    </location>
</feature>
<comment type="catalytic activity">
    <reaction evidence="1">
        <text>ATP + protein L-histidine = ADP + protein N-phospho-L-histidine.</text>
        <dbReference type="EC" id="2.7.13.3"/>
    </reaction>
</comment>
<dbReference type="GO" id="GO:0016020">
    <property type="term" value="C:membrane"/>
    <property type="evidence" value="ECO:0007669"/>
    <property type="project" value="UniProtKB-SubCell"/>
</dbReference>
<dbReference type="CDD" id="cd06225">
    <property type="entry name" value="HAMP"/>
    <property type="match status" value="1"/>
</dbReference>
<evidence type="ECO:0000256" key="10">
    <source>
        <dbReference type="ARBA" id="ARBA00022989"/>
    </source>
</evidence>
<keyword evidence="13" id="KW-0472">Membrane</keyword>
<evidence type="ECO:0000256" key="8">
    <source>
        <dbReference type="ARBA" id="ARBA00022777"/>
    </source>
</evidence>
<dbReference type="SUPFAM" id="SSF55874">
    <property type="entry name" value="ATPase domain of HSP90 chaperone/DNA topoisomerase II/histidine kinase"/>
    <property type="match status" value="1"/>
</dbReference>
<evidence type="ECO:0000256" key="4">
    <source>
        <dbReference type="ARBA" id="ARBA00022553"/>
    </source>
</evidence>
<feature type="domain" description="HAMP" evidence="14">
    <location>
        <begin position="320"/>
        <end position="387"/>
    </location>
</feature>
<reference evidence="15 16" key="1">
    <citation type="submission" date="2015-03" db="EMBL/GenBank/DDBJ databases">
        <title>Luteipulveratus halotolerans sp. nov., a novel actinobacterium (Dermacoccaceae) from Sarawak, Malaysia.</title>
        <authorList>
            <person name="Juboi H."/>
            <person name="Basik A."/>
            <person name="Shamsul S.S."/>
            <person name="Arnold P."/>
            <person name="Schmitt E.K."/>
            <person name="Sanglier J.-J."/>
            <person name="Yeo T."/>
        </authorList>
    </citation>
    <scope>NUCLEOTIDE SEQUENCE [LARGE SCALE GENOMIC DNA]</scope>
    <source>
        <strain evidence="15 16">MN07-A0370</strain>
    </source>
</reference>
<feature type="compositionally biased region" description="Basic and acidic residues" evidence="12">
    <location>
        <begin position="628"/>
        <end position="641"/>
    </location>
</feature>
<evidence type="ECO:0000313" key="15">
    <source>
        <dbReference type="EMBL" id="AKU15205.1"/>
    </source>
</evidence>
<dbReference type="InterPro" id="IPR003660">
    <property type="entry name" value="HAMP_dom"/>
</dbReference>
<gene>
    <name evidence="15" type="ORF">VV02_03890</name>
</gene>
<keyword evidence="8" id="KW-0418">Kinase</keyword>
<dbReference type="Gene3D" id="3.30.565.10">
    <property type="entry name" value="Histidine kinase-like ATPase, C-terminal domain"/>
    <property type="match status" value="1"/>
</dbReference>
<feature type="transmembrane region" description="Helical" evidence="13">
    <location>
        <begin position="30"/>
        <end position="49"/>
    </location>
</feature>
<name>A0A0K1JF45_9MICO</name>
<dbReference type="GO" id="GO:0000160">
    <property type="term" value="P:phosphorelay signal transduction system"/>
    <property type="evidence" value="ECO:0007669"/>
    <property type="project" value="UniProtKB-KW"/>
</dbReference>
<keyword evidence="10 13" id="KW-1133">Transmembrane helix</keyword>
<evidence type="ECO:0000256" key="3">
    <source>
        <dbReference type="ARBA" id="ARBA00012438"/>
    </source>
</evidence>
<feature type="compositionally biased region" description="Basic and acidic residues" evidence="12">
    <location>
        <begin position="704"/>
        <end position="729"/>
    </location>
</feature>
<dbReference type="EMBL" id="CP011112">
    <property type="protein sequence ID" value="AKU15205.1"/>
    <property type="molecule type" value="Genomic_DNA"/>
</dbReference>
<keyword evidence="9" id="KW-0067">ATP-binding</keyword>
<protein>
    <recommendedName>
        <fullName evidence="3">histidine kinase</fullName>
        <ecNumber evidence="3">2.7.13.3</ecNumber>
    </recommendedName>
</protein>
<dbReference type="Pfam" id="PF02518">
    <property type="entry name" value="HATPase_c"/>
    <property type="match status" value="1"/>
</dbReference>
<evidence type="ECO:0000256" key="11">
    <source>
        <dbReference type="ARBA" id="ARBA00023012"/>
    </source>
</evidence>